<evidence type="ECO:0000313" key="11">
    <source>
        <dbReference type="EMBL" id="VDC18310.1"/>
    </source>
</evidence>
<evidence type="ECO:0000259" key="9">
    <source>
        <dbReference type="Pfam" id="PF01171"/>
    </source>
</evidence>
<dbReference type="Gene3D" id="1.20.59.20">
    <property type="match status" value="1"/>
</dbReference>
<comment type="function">
    <text evidence="7">Ligates lysine onto the cytidine present at position 34 of the AUA codon-specific tRNA(Ile) that contains the anticodon CAU, in an ATP-dependent manner. Cytidine is converted to lysidine, thus changing the amino acid specificity of the tRNA from methionine to isoleucine.</text>
</comment>
<comment type="domain">
    <text evidence="7">The N-terminal region contains the highly conserved SGGXDS motif, predicted to be a P-loop motif involved in ATP binding.</text>
</comment>
<keyword evidence="2 7" id="KW-0436">Ligase</keyword>
<dbReference type="Pfam" id="PF01171">
    <property type="entry name" value="ATP_bind_3"/>
    <property type="match status" value="1"/>
</dbReference>
<dbReference type="SUPFAM" id="SSF52402">
    <property type="entry name" value="Adenine nucleotide alpha hydrolases-like"/>
    <property type="match status" value="1"/>
</dbReference>
<keyword evidence="4 7" id="KW-0547">Nucleotide-binding</keyword>
<proteinExistence type="inferred from homology"/>
<comment type="subcellular location">
    <subcellularLocation>
        <location evidence="7">Cytoplasm</location>
    </subcellularLocation>
</comment>
<dbReference type="HAMAP" id="MF_01161">
    <property type="entry name" value="tRNA_Ile_lys_synt"/>
    <property type="match status" value="1"/>
</dbReference>
<dbReference type="PANTHER" id="PTHR43033:SF1">
    <property type="entry name" value="TRNA(ILE)-LYSIDINE SYNTHASE-RELATED"/>
    <property type="match status" value="1"/>
</dbReference>
<keyword evidence="12" id="KW-1185">Reference proteome</keyword>
<feature type="region of interest" description="Disordered" evidence="8">
    <location>
        <begin position="382"/>
        <end position="408"/>
    </location>
</feature>
<evidence type="ECO:0000256" key="3">
    <source>
        <dbReference type="ARBA" id="ARBA00022694"/>
    </source>
</evidence>
<evidence type="ECO:0000256" key="2">
    <source>
        <dbReference type="ARBA" id="ARBA00022598"/>
    </source>
</evidence>
<dbReference type="PANTHER" id="PTHR43033">
    <property type="entry name" value="TRNA(ILE)-LYSIDINE SYNTHASE-RELATED"/>
    <property type="match status" value="1"/>
</dbReference>
<evidence type="ECO:0000256" key="6">
    <source>
        <dbReference type="ARBA" id="ARBA00048539"/>
    </source>
</evidence>
<organism evidence="11 12">
    <name type="scientific">Arthrobacter ulcerisalmonis</name>
    <dbReference type="NCBI Taxonomy" id="2483813"/>
    <lineage>
        <taxon>Bacteria</taxon>
        <taxon>Bacillati</taxon>
        <taxon>Actinomycetota</taxon>
        <taxon>Actinomycetes</taxon>
        <taxon>Micrococcales</taxon>
        <taxon>Micrococcaceae</taxon>
        <taxon>Arthrobacter</taxon>
    </lineage>
</organism>
<reference evidence="11 12" key="1">
    <citation type="submission" date="2018-11" db="EMBL/GenBank/DDBJ databases">
        <authorList>
            <person name="Criscuolo A."/>
        </authorList>
    </citation>
    <scope>NUCLEOTIDE SEQUENCE [LARGE SCALE GENOMIC DNA]</scope>
    <source>
        <strain evidence="11">AT11b</strain>
    </source>
</reference>
<dbReference type="CDD" id="cd01992">
    <property type="entry name" value="TilS_N"/>
    <property type="match status" value="1"/>
</dbReference>
<evidence type="ECO:0000256" key="7">
    <source>
        <dbReference type="HAMAP-Rule" id="MF_01161"/>
    </source>
</evidence>
<evidence type="ECO:0000256" key="5">
    <source>
        <dbReference type="ARBA" id="ARBA00022840"/>
    </source>
</evidence>
<dbReference type="Proteomes" id="UP000280861">
    <property type="component" value="Unassembled WGS sequence"/>
</dbReference>
<dbReference type="InterPro" id="IPR011063">
    <property type="entry name" value="TilS/TtcA_N"/>
</dbReference>
<evidence type="ECO:0000259" key="10">
    <source>
        <dbReference type="Pfam" id="PF09179"/>
    </source>
</evidence>
<dbReference type="InterPro" id="IPR012795">
    <property type="entry name" value="tRNA_Ile_lys_synt_N"/>
</dbReference>
<dbReference type="EMBL" id="UXAU01000009">
    <property type="protein sequence ID" value="VDC18310.1"/>
    <property type="molecule type" value="Genomic_DNA"/>
</dbReference>
<dbReference type="GO" id="GO:0005524">
    <property type="term" value="F:ATP binding"/>
    <property type="evidence" value="ECO:0007669"/>
    <property type="project" value="UniProtKB-UniRule"/>
</dbReference>
<feature type="binding site" evidence="7">
    <location>
        <begin position="65"/>
        <end position="70"/>
    </location>
    <ligand>
        <name>ATP</name>
        <dbReference type="ChEBI" id="CHEBI:30616"/>
    </ligand>
</feature>
<dbReference type="GO" id="GO:0005737">
    <property type="term" value="C:cytoplasm"/>
    <property type="evidence" value="ECO:0007669"/>
    <property type="project" value="UniProtKB-SubCell"/>
</dbReference>
<dbReference type="GO" id="GO:0032267">
    <property type="term" value="F:tRNA(Ile)-lysidine synthase activity"/>
    <property type="evidence" value="ECO:0007669"/>
    <property type="project" value="UniProtKB-EC"/>
</dbReference>
<evidence type="ECO:0000256" key="1">
    <source>
        <dbReference type="ARBA" id="ARBA00022490"/>
    </source>
</evidence>
<comment type="similarity">
    <text evidence="7">Belongs to the tRNA(Ile)-lysidine synthase family.</text>
</comment>
<evidence type="ECO:0000313" key="12">
    <source>
        <dbReference type="Proteomes" id="UP000280861"/>
    </source>
</evidence>
<keyword evidence="1 7" id="KW-0963">Cytoplasm</keyword>
<dbReference type="Gene3D" id="3.40.50.620">
    <property type="entry name" value="HUPs"/>
    <property type="match status" value="1"/>
</dbReference>
<keyword evidence="5 7" id="KW-0067">ATP-binding</keyword>
<feature type="region of interest" description="Disordered" evidence="8">
    <location>
        <begin position="1"/>
        <end position="32"/>
    </location>
</feature>
<keyword evidence="3 7" id="KW-0819">tRNA processing</keyword>
<dbReference type="InterPro" id="IPR015262">
    <property type="entry name" value="tRNA_Ile_lys_synt_subst-bd"/>
</dbReference>
<feature type="domain" description="tRNA(Ile)-lysidine/2-thiocytidine synthase N-terminal" evidence="9">
    <location>
        <begin position="59"/>
        <end position="239"/>
    </location>
</feature>
<dbReference type="NCBIfam" id="TIGR02432">
    <property type="entry name" value="lysidine_TilS_N"/>
    <property type="match status" value="1"/>
</dbReference>
<dbReference type="Pfam" id="PF09179">
    <property type="entry name" value="TilS"/>
    <property type="match status" value="1"/>
</dbReference>
<protein>
    <recommendedName>
        <fullName evidence="7">tRNA(Ile)-lysidine synthase</fullName>
        <ecNumber evidence="7">6.3.4.19</ecNumber>
    </recommendedName>
    <alternativeName>
        <fullName evidence="7">tRNA(Ile)-2-lysyl-cytidine synthase</fullName>
    </alternativeName>
    <alternativeName>
        <fullName evidence="7">tRNA(Ile)-lysidine synthetase</fullName>
    </alternativeName>
</protein>
<sequence>MSDPEKSPADTPEVSLAVSPGAAPTVARGRRRPGRLAPVLGTARKLLQESLAQAGYPAHVLVACSGGPDSLALAAVAAYFARRGHVDGHPVTVGAVVVDHQLQAGSAEVAANAAAALQELGLAPVEVRTVVVERAGVGPEAAARDARHAALQAAATSQGAEAILLGHTLDDQAEQVLLGLARGSGTRSLAGMRPSRGLLLRPFLALRRADTEEICEVEELTPWHDPTNTDPAFARSRTRVEVLPHLEEKLGPGVAESLARTAAILQLDADYLDDVAKTTFESLLERSGTELHLPEDALRALPPAIRYRVIAKAAADVGGQQPSYKRLLAAEALLRRKGSAGPVELPGGVAVSRLSLAELRPEPGATPAAAVPEVTPAVVPAATTRSAGPREAARCGKLVFRSQKPPKN</sequence>
<evidence type="ECO:0000256" key="4">
    <source>
        <dbReference type="ARBA" id="ARBA00022741"/>
    </source>
</evidence>
<dbReference type="EC" id="6.3.4.19" evidence="7"/>
<dbReference type="GO" id="GO:0006400">
    <property type="term" value="P:tRNA modification"/>
    <property type="evidence" value="ECO:0007669"/>
    <property type="project" value="UniProtKB-UniRule"/>
</dbReference>
<gene>
    <name evidence="7 11" type="primary">tilS</name>
    <name evidence="11" type="ORF">PSET11_00176</name>
</gene>
<comment type="catalytic activity">
    <reaction evidence="6 7">
        <text>cytidine(34) in tRNA(Ile2) + L-lysine + ATP = lysidine(34) in tRNA(Ile2) + AMP + diphosphate + H(+)</text>
        <dbReference type="Rhea" id="RHEA:43744"/>
        <dbReference type="Rhea" id="RHEA-COMP:10625"/>
        <dbReference type="Rhea" id="RHEA-COMP:10670"/>
        <dbReference type="ChEBI" id="CHEBI:15378"/>
        <dbReference type="ChEBI" id="CHEBI:30616"/>
        <dbReference type="ChEBI" id="CHEBI:32551"/>
        <dbReference type="ChEBI" id="CHEBI:33019"/>
        <dbReference type="ChEBI" id="CHEBI:82748"/>
        <dbReference type="ChEBI" id="CHEBI:83665"/>
        <dbReference type="ChEBI" id="CHEBI:456215"/>
        <dbReference type="EC" id="6.3.4.19"/>
    </reaction>
</comment>
<feature type="domain" description="tRNA(Ile)-lysidine synthase substrate-binding" evidence="10">
    <location>
        <begin position="296"/>
        <end position="349"/>
    </location>
</feature>
<dbReference type="SUPFAM" id="SSF82829">
    <property type="entry name" value="MesJ substrate recognition domain-like"/>
    <property type="match status" value="1"/>
</dbReference>
<evidence type="ECO:0000256" key="8">
    <source>
        <dbReference type="SAM" id="MobiDB-lite"/>
    </source>
</evidence>
<dbReference type="AlphaFoldDB" id="A0A3P5WTM4"/>
<name>A0A3P5WTM4_9MICC</name>
<dbReference type="InterPro" id="IPR014729">
    <property type="entry name" value="Rossmann-like_a/b/a_fold"/>
</dbReference>
<dbReference type="InterPro" id="IPR012094">
    <property type="entry name" value="tRNA_Ile_lys_synt"/>
</dbReference>
<accession>A0A3P5WTM4</accession>